<reference evidence="1 2" key="1">
    <citation type="submission" date="2024-05" db="EMBL/GenBank/DDBJ databases">
        <title>Culex pipiens pipiens assembly and annotation.</title>
        <authorList>
            <person name="Alout H."/>
            <person name="Durand T."/>
        </authorList>
    </citation>
    <scope>NUCLEOTIDE SEQUENCE [LARGE SCALE GENOMIC DNA]</scope>
    <source>
        <strain evidence="1">HA-2024</strain>
        <tissue evidence="1">Whole body</tissue>
    </source>
</reference>
<gene>
    <name evidence="1" type="ORF">pipiens_019757</name>
</gene>
<feature type="non-terminal residue" evidence="1">
    <location>
        <position position="1"/>
    </location>
</feature>
<dbReference type="Proteomes" id="UP001562425">
    <property type="component" value="Unassembled WGS sequence"/>
</dbReference>
<evidence type="ECO:0000313" key="2">
    <source>
        <dbReference type="Proteomes" id="UP001562425"/>
    </source>
</evidence>
<dbReference type="EMBL" id="JBEHCU010002983">
    <property type="protein sequence ID" value="KAL1402445.1"/>
    <property type="molecule type" value="Genomic_DNA"/>
</dbReference>
<organism evidence="1 2">
    <name type="scientific">Culex pipiens pipiens</name>
    <name type="common">Northern house mosquito</name>
    <dbReference type="NCBI Taxonomy" id="38569"/>
    <lineage>
        <taxon>Eukaryota</taxon>
        <taxon>Metazoa</taxon>
        <taxon>Ecdysozoa</taxon>
        <taxon>Arthropoda</taxon>
        <taxon>Hexapoda</taxon>
        <taxon>Insecta</taxon>
        <taxon>Pterygota</taxon>
        <taxon>Neoptera</taxon>
        <taxon>Endopterygota</taxon>
        <taxon>Diptera</taxon>
        <taxon>Nematocera</taxon>
        <taxon>Culicoidea</taxon>
        <taxon>Culicidae</taxon>
        <taxon>Culicinae</taxon>
        <taxon>Culicini</taxon>
        <taxon>Culex</taxon>
        <taxon>Culex</taxon>
    </lineage>
</organism>
<keyword evidence="2" id="KW-1185">Reference proteome</keyword>
<dbReference type="AlphaFoldDB" id="A0ABD1DRQ9"/>
<accession>A0ABD1DRQ9</accession>
<comment type="caution">
    <text evidence="1">The sequence shown here is derived from an EMBL/GenBank/DDBJ whole genome shotgun (WGS) entry which is preliminary data.</text>
</comment>
<name>A0ABD1DRQ9_CULPP</name>
<sequence length="33" mass="3625">AAITRNYAHDTSRVIDLVQRELDVVVVVAQGIC</sequence>
<protein>
    <submittedName>
        <fullName evidence="1">Uncharacterized protein</fullName>
    </submittedName>
</protein>
<evidence type="ECO:0000313" key="1">
    <source>
        <dbReference type="EMBL" id="KAL1402445.1"/>
    </source>
</evidence>
<proteinExistence type="predicted"/>